<dbReference type="SUPFAM" id="SSF111369">
    <property type="entry name" value="HlyD-like secretion proteins"/>
    <property type="match status" value="1"/>
</dbReference>
<comment type="similarity">
    <text evidence="1">Belongs to the membrane fusion protein (MFP) (TC 8.A.1) family.</text>
</comment>
<dbReference type="PANTHER" id="PTHR30469">
    <property type="entry name" value="MULTIDRUG RESISTANCE PROTEIN MDTA"/>
    <property type="match status" value="1"/>
</dbReference>
<dbReference type="GO" id="GO:1990195">
    <property type="term" value="C:macrolide transmembrane transporter complex"/>
    <property type="evidence" value="ECO:0007669"/>
    <property type="project" value="InterPro"/>
</dbReference>
<keyword evidence="3" id="KW-1133">Transmembrane helix</keyword>
<feature type="domain" description="CzcB-like barrel-sandwich hybrid" evidence="4">
    <location>
        <begin position="65"/>
        <end position="230"/>
    </location>
</feature>
<keyword evidence="3" id="KW-0472">Membrane</keyword>
<protein>
    <submittedName>
        <fullName evidence="5">Macrolide export protein MacA</fullName>
    </submittedName>
</protein>
<proteinExistence type="inferred from homology"/>
<dbReference type="AlphaFoldDB" id="A0A5C6CK02"/>
<dbReference type="Gene3D" id="6.10.140.1990">
    <property type="match status" value="1"/>
</dbReference>
<keyword evidence="6" id="KW-1185">Reference proteome</keyword>
<dbReference type="InterPro" id="IPR058647">
    <property type="entry name" value="BSH_CzcB-like"/>
</dbReference>
<dbReference type="GO" id="GO:0019898">
    <property type="term" value="C:extrinsic component of membrane"/>
    <property type="evidence" value="ECO:0007669"/>
    <property type="project" value="InterPro"/>
</dbReference>
<keyword evidence="2" id="KW-0175">Coiled coil</keyword>
<comment type="caution">
    <text evidence="5">The sequence shown here is derived from an EMBL/GenBank/DDBJ whole genome shotgun (WGS) entry which is preliminary data.</text>
</comment>
<evidence type="ECO:0000259" key="4">
    <source>
        <dbReference type="Pfam" id="PF25973"/>
    </source>
</evidence>
<dbReference type="GO" id="GO:1990961">
    <property type="term" value="P:xenobiotic detoxification by transmembrane export across the plasma membrane"/>
    <property type="evidence" value="ECO:0007669"/>
    <property type="project" value="InterPro"/>
</dbReference>
<dbReference type="GO" id="GO:0030313">
    <property type="term" value="C:cell envelope"/>
    <property type="evidence" value="ECO:0007669"/>
    <property type="project" value="UniProtKB-SubCell"/>
</dbReference>
<evidence type="ECO:0000256" key="1">
    <source>
        <dbReference type="ARBA" id="ARBA00009477"/>
    </source>
</evidence>
<dbReference type="InterPro" id="IPR030190">
    <property type="entry name" value="MacA_alpha-hairpin_sf"/>
</dbReference>
<dbReference type="RefSeq" id="WP_146593863.1">
    <property type="nucleotide sequence ID" value="NZ_SJPT01000002.1"/>
</dbReference>
<dbReference type="Gene3D" id="2.40.50.100">
    <property type="match status" value="1"/>
</dbReference>
<dbReference type="EMBL" id="SJPT01000002">
    <property type="protein sequence ID" value="TWU25193.1"/>
    <property type="molecule type" value="Genomic_DNA"/>
</dbReference>
<dbReference type="OrthoDB" id="245220at2"/>
<evidence type="ECO:0000313" key="5">
    <source>
        <dbReference type="EMBL" id="TWU25193.1"/>
    </source>
</evidence>
<dbReference type="Proteomes" id="UP000316304">
    <property type="component" value="Unassembled WGS sequence"/>
</dbReference>
<organism evidence="5 6">
    <name type="scientific">Novipirellula galeiformis</name>
    <dbReference type="NCBI Taxonomy" id="2528004"/>
    <lineage>
        <taxon>Bacteria</taxon>
        <taxon>Pseudomonadati</taxon>
        <taxon>Planctomycetota</taxon>
        <taxon>Planctomycetia</taxon>
        <taxon>Pirellulales</taxon>
        <taxon>Pirellulaceae</taxon>
        <taxon>Novipirellula</taxon>
    </lineage>
</organism>
<gene>
    <name evidence="5" type="primary">macA_1</name>
    <name evidence="5" type="ORF">Pla52o_14910</name>
</gene>
<name>A0A5C6CK02_9BACT</name>
<dbReference type="NCBIfam" id="TIGR01730">
    <property type="entry name" value="RND_mfp"/>
    <property type="match status" value="1"/>
</dbReference>
<accession>A0A5C6CK02</accession>
<evidence type="ECO:0000256" key="2">
    <source>
        <dbReference type="ARBA" id="ARBA00023054"/>
    </source>
</evidence>
<evidence type="ECO:0000313" key="6">
    <source>
        <dbReference type="Proteomes" id="UP000316304"/>
    </source>
</evidence>
<dbReference type="InterPro" id="IPR006143">
    <property type="entry name" value="RND_pump_MFP"/>
</dbReference>
<feature type="transmembrane region" description="Helical" evidence="3">
    <location>
        <begin position="12"/>
        <end position="32"/>
    </location>
</feature>
<dbReference type="Gene3D" id="2.40.30.170">
    <property type="match status" value="1"/>
</dbReference>
<evidence type="ECO:0000256" key="3">
    <source>
        <dbReference type="SAM" id="Phobius"/>
    </source>
</evidence>
<dbReference type="Pfam" id="PF25973">
    <property type="entry name" value="BSH_CzcB"/>
    <property type="match status" value="1"/>
</dbReference>
<dbReference type="GO" id="GO:1990281">
    <property type="term" value="C:efflux pump complex"/>
    <property type="evidence" value="ECO:0007669"/>
    <property type="project" value="TreeGrafter"/>
</dbReference>
<sequence length="389" mass="43145">MSKRWVKARRFGWRLFQLVLLAAVIGGAVYWMKFSPIPVAEHPVERGRIVSEVMGTGTLEARVEATISPKISGRIKRVLSDQGERVVEDDLLVELDDEELQQQVAIADANVAASRAAIARLMADKDRATAAYTQAKSSHDRNEKLAVQSAVSQDELDRSSEALAVALTGISRAEAAIMEGQKELVAAEKTLDYHRARLEDCHIHAPFDGMIVSRNRELGDVVVPGTSIMRLISLDQIWVSAWVDETEMAKLDAEQPARIVFRSDPSQAYTGKVVRLGIETDRETREFIVDIDALELPKNWAVGQRADAYIEVARKDDVVRLLGDLIVNRDGHTGVFIVVNHRAVWRPVMIGLRNRNAVEVVDGLQPGDVVITPTNRSDVLNHGRKVVSQ</sequence>
<reference evidence="5 6" key="1">
    <citation type="submission" date="2019-02" db="EMBL/GenBank/DDBJ databases">
        <title>Deep-cultivation of Planctomycetes and their phenomic and genomic characterization uncovers novel biology.</title>
        <authorList>
            <person name="Wiegand S."/>
            <person name="Jogler M."/>
            <person name="Boedeker C."/>
            <person name="Pinto D."/>
            <person name="Vollmers J."/>
            <person name="Rivas-Marin E."/>
            <person name="Kohn T."/>
            <person name="Peeters S.H."/>
            <person name="Heuer A."/>
            <person name="Rast P."/>
            <person name="Oberbeckmann S."/>
            <person name="Bunk B."/>
            <person name="Jeske O."/>
            <person name="Meyerdierks A."/>
            <person name="Storesund J.E."/>
            <person name="Kallscheuer N."/>
            <person name="Luecker S."/>
            <person name="Lage O.M."/>
            <person name="Pohl T."/>
            <person name="Merkel B.J."/>
            <person name="Hornburger P."/>
            <person name="Mueller R.-W."/>
            <person name="Bruemmer F."/>
            <person name="Labrenz M."/>
            <person name="Spormann A.M."/>
            <person name="Op Den Camp H."/>
            <person name="Overmann J."/>
            <person name="Amann R."/>
            <person name="Jetten M.S.M."/>
            <person name="Mascher T."/>
            <person name="Medema M.H."/>
            <person name="Devos D.P."/>
            <person name="Kaster A.-K."/>
            <person name="Ovreas L."/>
            <person name="Rohde M."/>
            <person name="Galperin M.Y."/>
            <person name="Jogler C."/>
        </authorList>
    </citation>
    <scope>NUCLEOTIDE SEQUENCE [LARGE SCALE GENOMIC DNA]</scope>
    <source>
        <strain evidence="5 6">Pla52o</strain>
    </source>
</reference>
<dbReference type="Gene3D" id="2.40.420.20">
    <property type="match status" value="1"/>
</dbReference>
<dbReference type="GO" id="GO:0015562">
    <property type="term" value="F:efflux transmembrane transporter activity"/>
    <property type="evidence" value="ECO:0007669"/>
    <property type="project" value="TreeGrafter"/>
</dbReference>
<keyword evidence="3" id="KW-0812">Transmembrane</keyword>